<name>A0A6B9STB2_9CAUD</name>
<dbReference type="RefSeq" id="YP_009855878.1">
    <property type="nucleotide sequence ID" value="NC_048848.1"/>
</dbReference>
<protein>
    <submittedName>
        <fullName evidence="2">Uncharacterized protein</fullName>
    </submittedName>
</protein>
<feature type="region of interest" description="Disordered" evidence="1">
    <location>
        <begin position="85"/>
        <end position="104"/>
    </location>
</feature>
<organism evidence="2 3">
    <name type="scientific">Butyrivibrio phage Arawn</name>
    <dbReference type="NCBI Taxonomy" id="2724180"/>
    <lineage>
        <taxon>Viruses</taxon>
        <taxon>Duplodnaviria</taxon>
        <taxon>Heunggongvirae</taxon>
        <taxon>Uroviricota</taxon>
        <taxon>Caudoviricetes</taxon>
        <taxon>Arawnvirus</taxon>
        <taxon>Arawnvirus arawn</taxon>
    </lineage>
</organism>
<dbReference type="GeneID" id="55626619"/>
<evidence type="ECO:0000256" key="1">
    <source>
        <dbReference type="SAM" id="MobiDB-lite"/>
    </source>
</evidence>
<keyword evidence="3" id="KW-1185">Reference proteome</keyword>
<reference evidence="2 3" key="1">
    <citation type="submission" date="2019-12" db="EMBL/GenBank/DDBJ databases">
        <title>The Isolation and Genome Sequencing of Six Novel Lytic Bacteriophages from the Rumen Active Against Butyrivibrio fibrisolvens.</title>
        <authorList>
            <person name="Friedersdorff J.C.A."/>
            <person name="Kingston-Smith A.H."/>
            <person name="Pachebat J.A."/>
            <person name="Rooke D."/>
            <person name="Creevey C.J."/>
        </authorList>
    </citation>
    <scope>NUCLEOTIDE SEQUENCE [LARGE SCALE GENOMIC DNA]</scope>
</reference>
<proteinExistence type="predicted"/>
<dbReference type="EMBL" id="MN882550">
    <property type="protein sequence ID" value="QHJ73586.1"/>
    <property type="molecule type" value="Genomic_DNA"/>
</dbReference>
<dbReference type="Proteomes" id="UP000464519">
    <property type="component" value="Segment"/>
</dbReference>
<accession>A0A6B9STB2</accession>
<evidence type="ECO:0000313" key="2">
    <source>
        <dbReference type="EMBL" id="QHJ73586.1"/>
    </source>
</evidence>
<evidence type="ECO:0000313" key="3">
    <source>
        <dbReference type="Proteomes" id="UP000464519"/>
    </source>
</evidence>
<sequence>MGELRKTTDLVYDILKQDEAARDSDNVLYCKVLEYYGKRLNVDFNRVSVMSFFSSVKRSQIPSIETVGRCRRKLQEEYYELRGSENVERERRAREKDFRSYAHY</sequence>